<feature type="compositionally biased region" description="Polar residues" evidence="1">
    <location>
        <begin position="1"/>
        <end position="12"/>
    </location>
</feature>
<accession>A0A8S9SSJ4</accession>
<gene>
    <name evidence="2" type="ORF">F2Q69_00034875</name>
</gene>
<evidence type="ECO:0000313" key="2">
    <source>
        <dbReference type="EMBL" id="KAF3603055.1"/>
    </source>
</evidence>
<dbReference type="EMBL" id="QGKX02000004">
    <property type="protein sequence ID" value="KAF3603055.1"/>
    <property type="molecule type" value="Genomic_DNA"/>
</dbReference>
<evidence type="ECO:0000313" key="3">
    <source>
        <dbReference type="Proteomes" id="UP000712600"/>
    </source>
</evidence>
<protein>
    <submittedName>
        <fullName evidence="2">Uncharacterized protein</fullName>
    </submittedName>
</protein>
<dbReference type="AlphaFoldDB" id="A0A8S9SSJ4"/>
<feature type="compositionally biased region" description="Polar residues" evidence="1">
    <location>
        <begin position="50"/>
        <end position="63"/>
    </location>
</feature>
<sequence>MSSSRNPLTNVVSMKGGDGEHSYANNSGHQGYSSSSSYDKLTRIHESLNPKLNNPTQKPQPSANLHPDRETLIPIENLSSRIQTVPDPGLFASRSAPARNPISSSSRRSQQPARSRQTKPIPVRDPIAACLRPDQNVPAHESSLFGGPFNPI</sequence>
<proteinExistence type="predicted"/>
<comment type="caution">
    <text evidence="2">The sequence shown here is derived from an EMBL/GenBank/DDBJ whole genome shotgun (WGS) entry which is preliminary data.</text>
</comment>
<feature type="compositionally biased region" description="Low complexity" evidence="1">
    <location>
        <begin position="92"/>
        <end position="115"/>
    </location>
</feature>
<evidence type="ECO:0000256" key="1">
    <source>
        <dbReference type="SAM" id="MobiDB-lite"/>
    </source>
</evidence>
<feature type="region of interest" description="Disordered" evidence="1">
    <location>
        <begin position="1"/>
        <end position="127"/>
    </location>
</feature>
<name>A0A8S9SSJ4_BRACR</name>
<organism evidence="2 3">
    <name type="scientific">Brassica cretica</name>
    <name type="common">Mustard</name>
    <dbReference type="NCBI Taxonomy" id="69181"/>
    <lineage>
        <taxon>Eukaryota</taxon>
        <taxon>Viridiplantae</taxon>
        <taxon>Streptophyta</taxon>
        <taxon>Embryophyta</taxon>
        <taxon>Tracheophyta</taxon>
        <taxon>Spermatophyta</taxon>
        <taxon>Magnoliopsida</taxon>
        <taxon>eudicotyledons</taxon>
        <taxon>Gunneridae</taxon>
        <taxon>Pentapetalae</taxon>
        <taxon>rosids</taxon>
        <taxon>malvids</taxon>
        <taxon>Brassicales</taxon>
        <taxon>Brassicaceae</taxon>
        <taxon>Brassiceae</taxon>
        <taxon>Brassica</taxon>
    </lineage>
</organism>
<reference evidence="2" key="1">
    <citation type="submission" date="2019-12" db="EMBL/GenBank/DDBJ databases">
        <title>Genome sequencing and annotation of Brassica cretica.</title>
        <authorList>
            <person name="Studholme D.J."/>
            <person name="Sarris P."/>
        </authorList>
    </citation>
    <scope>NUCLEOTIDE SEQUENCE</scope>
    <source>
        <strain evidence="2">PFS-109/04</strain>
        <tissue evidence="2">Leaf</tissue>
    </source>
</reference>
<feature type="region of interest" description="Disordered" evidence="1">
    <location>
        <begin position="133"/>
        <end position="152"/>
    </location>
</feature>
<dbReference type="Proteomes" id="UP000712600">
    <property type="component" value="Unassembled WGS sequence"/>
</dbReference>